<dbReference type="InterPro" id="IPR036815">
    <property type="entry name" value="14-3-3_dom_sf"/>
</dbReference>
<evidence type="ECO:0000313" key="1">
    <source>
        <dbReference type="EMBL" id="KAF7298755.1"/>
    </source>
</evidence>
<dbReference type="EMBL" id="JACAZF010000007">
    <property type="protein sequence ID" value="KAF7298755.1"/>
    <property type="molecule type" value="Genomic_DNA"/>
</dbReference>
<protein>
    <submittedName>
        <fullName evidence="1">Uncharacterized protein</fullName>
    </submittedName>
</protein>
<proteinExistence type="predicted"/>
<reference evidence="1" key="1">
    <citation type="submission" date="2020-05" db="EMBL/GenBank/DDBJ databases">
        <title>Mycena genomes resolve the evolution of fungal bioluminescence.</title>
        <authorList>
            <person name="Tsai I.J."/>
        </authorList>
    </citation>
    <scope>NUCLEOTIDE SEQUENCE</scope>
    <source>
        <strain evidence="1">171206Taipei</strain>
    </source>
</reference>
<evidence type="ECO:0000313" key="2">
    <source>
        <dbReference type="Proteomes" id="UP000636479"/>
    </source>
</evidence>
<dbReference type="Proteomes" id="UP000636479">
    <property type="component" value="Unassembled WGS sequence"/>
</dbReference>
<keyword evidence="2" id="KW-1185">Reference proteome</keyword>
<gene>
    <name evidence="1" type="ORF">MIND_00823000</name>
</gene>
<dbReference type="AlphaFoldDB" id="A0A8H6SH88"/>
<dbReference type="Gene3D" id="1.20.190.20">
    <property type="entry name" value="14-3-3 domain"/>
    <property type="match status" value="1"/>
</dbReference>
<comment type="caution">
    <text evidence="1">The sequence shown here is derived from an EMBL/GenBank/DDBJ whole genome shotgun (WGS) entry which is preliminary data.</text>
</comment>
<name>A0A8H6SH88_9AGAR</name>
<dbReference type="GeneID" id="59347417"/>
<accession>A0A8H6SH88</accession>
<organism evidence="1 2">
    <name type="scientific">Mycena indigotica</name>
    <dbReference type="NCBI Taxonomy" id="2126181"/>
    <lineage>
        <taxon>Eukaryota</taxon>
        <taxon>Fungi</taxon>
        <taxon>Dikarya</taxon>
        <taxon>Basidiomycota</taxon>
        <taxon>Agaricomycotina</taxon>
        <taxon>Agaricomycetes</taxon>
        <taxon>Agaricomycetidae</taxon>
        <taxon>Agaricales</taxon>
        <taxon>Marasmiineae</taxon>
        <taxon>Mycenaceae</taxon>
        <taxon>Mycena</taxon>
    </lineage>
</organism>
<sequence>MDAFGLRKHALLCVQLQRYGDAVSSINQWSRIASRYSELTMADYELIDSVYTTAQDELLVQLKSLNNLHGAPPADTETRIEHELHTILQNGLDLVHHLLLFTVAPSAQSRFWTYNMLGRFHLRRGRLASGEERAHHKQRALEALIAAMWPVLKESELWVSPPHPAHVQLVADIDAAIELPRNLLQRPLSSRGHMSADTQWSTRTSTITAARRRMDDSRVRAVLCMRLQRFSDAVHLITPWSLSVAASKELSADDYALIQSAYTAAITLSLRQKSELKRLDATLAATPSARDMMTIVDYELHTLLRDGSSLVQQLLVSSVTPEAQCWAYSMLGRFHLLSGLLTNGGERTYHKEWALGAFIEALHFAKELWENPAFPAYAQLVADIEGALKL</sequence>
<dbReference type="RefSeq" id="XP_037218143.1">
    <property type="nucleotide sequence ID" value="XM_037364901.1"/>
</dbReference>
<dbReference type="SUPFAM" id="SSF48445">
    <property type="entry name" value="14-3-3 protein"/>
    <property type="match status" value="2"/>
</dbReference>